<accession>A0A9D4G6S3</accession>
<name>A0A9D4G6S3_DREPO</name>
<feature type="chain" id="PRO_5038615042" description="Vitellogenin" evidence="1">
    <location>
        <begin position="24"/>
        <end position="127"/>
    </location>
</feature>
<organism evidence="2 3">
    <name type="scientific">Dreissena polymorpha</name>
    <name type="common">Zebra mussel</name>
    <name type="synonym">Mytilus polymorpha</name>
    <dbReference type="NCBI Taxonomy" id="45954"/>
    <lineage>
        <taxon>Eukaryota</taxon>
        <taxon>Metazoa</taxon>
        <taxon>Spiralia</taxon>
        <taxon>Lophotrochozoa</taxon>
        <taxon>Mollusca</taxon>
        <taxon>Bivalvia</taxon>
        <taxon>Autobranchia</taxon>
        <taxon>Heteroconchia</taxon>
        <taxon>Euheterodonta</taxon>
        <taxon>Imparidentia</taxon>
        <taxon>Neoheterodontei</taxon>
        <taxon>Myida</taxon>
        <taxon>Dreissenoidea</taxon>
        <taxon>Dreissenidae</taxon>
        <taxon>Dreissena</taxon>
    </lineage>
</organism>
<reference evidence="2" key="2">
    <citation type="submission" date="2020-11" db="EMBL/GenBank/DDBJ databases">
        <authorList>
            <person name="McCartney M.A."/>
            <person name="Auch B."/>
            <person name="Kono T."/>
            <person name="Mallez S."/>
            <person name="Becker A."/>
            <person name="Gohl D.M."/>
            <person name="Silverstein K.A.T."/>
            <person name="Koren S."/>
            <person name="Bechman K.B."/>
            <person name="Herman A."/>
            <person name="Abrahante J.E."/>
            <person name="Garbe J."/>
        </authorList>
    </citation>
    <scope>NUCLEOTIDE SEQUENCE</scope>
    <source>
        <strain evidence="2">Duluth1</strain>
        <tissue evidence="2">Whole animal</tissue>
    </source>
</reference>
<evidence type="ECO:0000256" key="1">
    <source>
        <dbReference type="SAM" id="SignalP"/>
    </source>
</evidence>
<dbReference type="AlphaFoldDB" id="A0A9D4G6S3"/>
<evidence type="ECO:0008006" key="4">
    <source>
        <dbReference type="Google" id="ProtNLM"/>
    </source>
</evidence>
<gene>
    <name evidence="2" type="ORF">DPMN_139994</name>
</gene>
<evidence type="ECO:0000313" key="3">
    <source>
        <dbReference type="Proteomes" id="UP000828390"/>
    </source>
</evidence>
<reference evidence="2" key="1">
    <citation type="journal article" date="2019" name="bioRxiv">
        <title>The Genome of the Zebra Mussel, Dreissena polymorpha: A Resource for Invasive Species Research.</title>
        <authorList>
            <person name="McCartney M.A."/>
            <person name="Auch B."/>
            <person name="Kono T."/>
            <person name="Mallez S."/>
            <person name="Zhang Y."/>
            <person name="Obille A."/>
            <person name="Becker A."/>
            <person name="Abrahante J.E."/>
            <person name="Garbe J."/>
            <person name="Badalamenti J.P."/>
            <person name="Herman A."/>
            <person name="Mangelson H."/>
            <person name="Liachko I."/>
            <person name="Sullivan S."/>
            <person name="Sone E.D."/>
            <person name="Koren S."/>
            <person name="Silverstein K.A.T."/>
            <person name="Beckman K.B."/>
            <person name="Gohl D.M."/>
        </authorList>
    </citation>
    <scope>NUCLEOTIDE SEQUENCE</scope>
    <source>
        <strain evidence="2">Duluth1</strain>
        <tissue evidence="2">Whole animal</tissue>
    </source>
</reference>
<sequence>MGALLHWKVFLVLAASLSEEESAYWVLNFQAPEDAQRVAEVIPIQPKCPEAFEAHFHLDRTLHRLQLQQGGMEDIMNAVPVEESKRTSYVRGVSIYCHPETYPTDQHLRDLPQHISVGVGIHQRHAR</sequence>
<protein>
    <recommendedName>
        <fullName evidence="4">Vitellogenin</fullName>
    </recommendedName>
</protein>
<dbReference type="Proteomes" id="UP000828390">
    <property type="component" value="Unassembled WGS sequence"/>
</dbReference>
<feature type="signal peptide" evidence="1">
    <location>
        <begin position="1"/>
        <end position="23"/>
    </location>
</feature>
<keyword evidence="1" id="KW-0732">Signal</keyword>
<evidence type="ECO:0000313" key="2">
    <source>
        <dbReference type="EMBL" id="KAH3811584.1"/>
    </source>
</evidence>
<comment type="caution">
    <text evidence="2">The sequence shown here is derived from an EMBL/GenBank/DDBJ whole genome shotgun (WGS) entry which is preliminary data.</text>
</comment>
<dbReference type="EMBL" id="JAIWYP010000006">
    <property type="protein sequence ID" value="KAH3811584.1"/>
    <property type="molecule type" value="Genomic_DNA"/>
</dbReference>
<keyword evidence="3" id="KW-1185">Reference proteome</keyword>
<proteinExistence type="predicted"/>